<keyword evidence="1" id="KW-0472">Membrane</keyword>
<dbReference type="KEGG" id="smo:SELMODRAFT_420678"/>
<keyword evidence="3" id="KW-1185">Reference proteome</keyword>
<dbReference type="AlphaFoldDB" id="D8SCS1"/>
<protein>
    <submittedName>
        <fullName evidence="2">Uncharacterized protein</fullName>
    </submittedName>
</protein>
<dbReference type="Proteomes" id="UP000001514">
    <property type="component" value="Unassembled WGS sequence"/>
</dbReference>
<accession>D8SCS1</accession>
<feature type="transmembrane region" description="Helical" evidence="1">
    <location>
        <begin position="104"/>
        <end position="127"/>
    </location>
</feature>
<organism evidence="3">
    <name type="scientific">Selaginella moellendorffii</name>
    <name type="common">Spikemoss</name>
    <dbReference type="NCBI Taxonomy" id="88036"/>
    <lineage>
        <taxon>Eukaryota</taxon>
        <taxon>Viridiplantae</taxon>
        <taxon>Streptophyta</taxon>
        <taxon>Embryophyta</taxon>
        <taxon>Tracheophyta</taxon>
        <taxon>Lycopodiopsida</taxon>
        <taxon>Selaginellales</taxon>
        <taxon>Selaginellaceae</taxon>
        <taxon>Selaginella</taxon>
    </lineage>
</organism>
<feature type="transmembrane region" description="Helical" evidence="1">
    <location>
        <begin position="315"/>
        <end position="336"/>
    </location>
</feature>
<name>D8SCS1_SELML</name>
<feature type="transmembrane region" description="Helical" evidence="1">
    <location>
        <begin position="268"/>
        <end position="295"/>
    </location>
</feature>
<dbReference type="Gramene" id="EFJ17900">
    <property type="protein sequence ID" value="EFJ17900"/>
    <property type="gene ID" value="SELMODRAFT_420678"/>
</dbReference>
<proteinExistence type="predicted"/>
<evidence type="ECO:0000256" key="1">
    <source>
        <dbReference type="SAM" id="Phobius"/>
    </source>
</evidence>
<keyword evidence="1" id="KW-1133">Transmembrane helix</keyword>
<gene>
    <name evidence="2" type="ORF">SELMODRAFT_420678</name>
</gene>
<reference evidence="2 3" key="1">
    <citation type="journal article" date="2011" name="Science">
        <title>The Selaginella genome identifies genetic changes associated with the evolution of vascular plants.</title>
        <authorList>
            <person name="Banks J.A."/>
            <person name="Nishiyama T."/>
            <person name="Hasebe M."/>
            <person name="Bowman J.L."/>
            <person name="Gribskov M."/>
            <person name="dePamphilis C."/>
            <person name="Albert V.A."/>
            <person name="Aono N."/>
            <person name="Aoyama T."/>
            <person name="Ambrose B.A."/>
            <person name="Ashton N.W."/>
            <person name="Axtell M.J."/>
            <person name="Barker E."/>
            <person name="Barker M.S."/>
            <person name="Bennetzen J.L."/>
            <person name="Bonawitz N.D."/>
            <person name="Chapple C."/>
            <person name="Cheng C."/>
            <person name="Correa L.G."/>
            <person name="Dacre M."/>
            <person name="DeBarry J."/>
            <person name="Dreyer I."/>
            <person name="Elias M."/>
            <person name="Engstrom E.M."/>
            <person name="Estelle M."/>
            <person name="Feng L."/>
            <person name="Finet C."/>
            <person name="Floyd S.K."/>
            <person name="Frommer W.B."/>
            <person name="Fujita T."/>
            <person name="Gramzow L."/>
            <person name="Gutensohn M."/>
            <person name="Harholt J."/>
            <person name="Hattori M."/>
            <person name="Heyl A."/>
            <person name="Hirai T."/>
            <person name="Hiwatashi Y."/>
            <person name="Ishikawa M."/>
            <person name="Iwata M."/>
            <person name="Karol K.G."/>
            <person name="Koehler B."/>
            <person name="Kolukisaoglu U."/>
            <person name="Kubo M."/>
            <person name="Kurata T."/>
            <person name="Lalonde S."/>
            <person name="Li K."/>
            <person name="Li Y."/>
            <person name="Litt A."/>
            <person name="Lyons E."/>
            <person name="Manning G."/>
            <person name="Maruyama T."/>
            <person name="Michael T.P."/>
            <person name="Mikami K."/>
            <person name="Miyazaki S."/>
            <person name="Morinaga S."/>
            <person name="Murata T."/>
            <person name="Mueller-Roeber B."/>
            <person name="Nelson D.R."/>
            <person name="Obara M."/>
            <person name="Oguri Y."/>
            <person name="Olmstead R.G."/>
            <person name="Onodera N."/>
            <person name="Petersen B.L."/>
            <person name="Pils B."/>
            <person name="Prigge M."/>
            <person name="Rensing S.A."/>
            <person name="Riano-Pachon D.M."/>
            <person name="Roberts A.W."/>
            <person name="Sato Y."/>
            <person name="Scheller H.V."/>
            <person name="Schulz B."/>
            <person name="Schulz C."/>
            <person name="Shakirov E.V."/>
            <person name="Shibagaki N."/>
            <person name="Shinohara N."/>
            <person name="Shippen D.E."/>
            <person name="Soerensen I."/>
            <person name="Sotooka R."/>
            <person name="Sugimoto N."/>
            <person name="Sugita M."/>
            <person name="Sumikawa N."/>
            <person name="Tanurdzic M."/>
            <person name="Theissen G."/>
            <person name="Ulvskov P."/>
            <person name="Wakazuki S."/>
            <person name="Weng J.K."/>
            <person name="Willats W.W."/>
            <person name="Wipf D."/>
            <person name="Wolf P.G."/>
            <person name="Yang L."/>
            <person name="Zimmer A.D."/>
            <person name="Zhu Q."/>
            <person name="Mitros T."/>
            <person name="Hellsten U."/>
            <person name="Loque D."/>
            <person name="Otillar R."/>
            <person name="Salamov A."/>
            <person name="Schmutz J."/>
            <person name="Shapiro H."/>
            <person name="Lindquist E."/>
            <person name="Lucas S."/>
            <person name="Rokhsar D."/>
            <person name="Grigoriev I.V."/>
        </authorList>
    </citation>
    <scope>NUCLEOTIDE SEQUENCE [LARGE SCALE GENOMIC DNA]</scope>
</reference>
<dbReference type="EMBL" id="GL377612">
    <property type="protein sequence ID" value="EFJ17900.1"/>
    <property type="molecule type" value="Genomic_DNA"/>
</dbReference>
<sequence length="401" mass="41979">MDPPGEKLLAPSCARRLRGSLLVDLVPMAASGGRQPNRRLEASRVEDWAPLCWDLITWQPGSPVFHTFSSPPPPGPLSIAPPLGSSSSSTAAAAAAAAFATPGLLVAGIVLFLLAMVAIITGIWILVKGRRKKANDILVRYVGSSHLPGGGSSSSGSQREYLVPLSKIEDAELRDKLNSFVQERSKQHLRPSQLCHERALATKWLSQKKVAALYAPLLVEVAAAQTSLVAKWLSRKKVAALYAALLVEVGAALLLLRGCAALLLRGLLVAVADCAGAALLLRGLLVADCAGASLLLHGLLVEVVVLHGCPALEVVLFHGCAALLLHGVALLVLVEVPDCGRCCEVAELLSPSLAMVWGAACYLEVALSFWAVSCSCALDEADARSCAPPDEVETTAAHSDG</sequence>
<dbReference type="HOGENOM" id="CLU_687736_0_0_1"/>
<evidence type="ECO:0000313" key="2">
    <source>
        <dbReference type="EMBL" id="EFJ17900.1"/>
    </source>
</evidence>
<feature type="transmembrane region" description="Helical" evidence="1">
    <location>
        <begin position="348"/>
        <end position="372"/>
    </location>
</feature>
<dbReference type="InParanoid" id="D8SCS1"/>
<keyword evidence="1" id="KW-0812">Transmembrane</keyword>
<evidence type="ECO:0000313" key="3">
    <source>
        <dbReference type="Proteomes" id="UP000001514"/>
    </source>
</evidence>
<feature type="transmembrane region" description="Helical" evidence="1">
    <location>
        <begin position="239"/>
        <end position="256"/>
    </location>
</feature>